<dbReference type="InterPro" id="IPR039914">
    <property type="entry name" value="SRP9-like"/>
</dbReference>
<name>A0A3L6G848_MAIZE</name>
<feature type="compositionally biased region" description="Low complexity" evidence="1">
    <location>
        <begin position="234"/>
        <end position="245"/>
    </location>
</feature>
<feature type="compositionally biased region" description="Polar residues" evidence="1">
    <location>
        <begin position="154"/>
        <end position="173"/>
    </location>
</feature>
<dbReference type="EMBL" id="NCVQ01000002">
    <property type="protein sequence ID" value="PWZ44721.1"/>
    <property type="molecule type" value="Genomic_DNA"/>
</dbReference>
<evidence type="ECO:0000256" key="1">
    <source>
        <dbReference type="SAM" id="MobiDB-lite"/>
    </source>
</evidence>
<dbReference type="ExpressionAtlas" id="A0A3L6G848">
    <property type="expression patterns" value="baseline and differential"/>
</dbReference>
<dbReference type="GO" id="GO:0008312">
    <property type="term" value="F:7S RNA binding"/>
    <property type="evidence" value="ECO:0007669"/>
    <property type="project" value="InterPro"/>
</dbReference>
<accession>A0A3L6G848</accession>
<proteinExistence type="predicted"/>
<dbReference type="SUPFAM" id="SSF54762">
    <property type="entry name" value="Signal recognition particle alu RNA binding heterodimer, SRP9/14"/>
    <property type="match status" value="1"/>
</dbReference>
<evidence type="ECO:0000313" key="3">
    <source>
        <dbReference type="EMBL" id="PWZ44721.1"/>
    </source>
</evidence>
<dbReference type="Pfam" id="PF05486">
    <property type="entry name" value="SRP9-21"/>
    <property type="match status" value="1"/>
</dbReference>
<dbReference type="PANTHER" id="PTHR12834:SF12">
    <property type="entry name" value="SIGNAL RECOGNITION PARTICLE 9 KDA PROTEIN"/>
    <property type="match status" value="1"/>
</dbReference>
<dbReference type="PANTHER" id="PTHR12834">
    <property type="entry name" value="SIGNAL RECOGNITION PARTICLE 9 KDA PROTEIN"/>
    <property type="match status" value="1"/>
</dbReference>
<feature type="compositionally biased region" description="Basic and acidic residues" evidence="1">
    <location>
        <begin position="223"/>
        <end position="232"/>
    </location>
</feature>
<dbReference type="Proteomes" id="UP000251960">
    <property type="component" value="Chromosome 10"/>
</dbReference>
<dbReference type="Gene3D" id="3.30.720.10">
    <property type="entry name" value="Signal recognition particle alu RNA binding heterodimer, srp9/1"/>
    <property type="match status" value="1"/>
</dbReference>
<organism evidence="3 4">
    <name type="scientific">Zea mays</name>
    <name type="common">Maize</name>
    <dbReference type="NCBI Taxonomy" id="4577"/>
    <lineage>
        <taxon>Eukaryota</taxon>
        <taxon>Viridiplantae</taxon>
        <taxon>Streptophyta</taxon>
        <taxon>Embryophyta</taxon>
        <taxon>Tracheophyta</taxon>
        <taxon>Spermatophyta</taxon>
        <taxon>Magnoliopsida</taxon>
        <taxon>Liliopsida</taxon>
        <taxon>Poales</taxon>
        <taxon>Poaceae</taxon>
        <taxon>PACMAD clade</taxon>
        <taxon>Panicoideae</taxon>
        <taxon>Andropogonodae</taxon>
        <taxon>Andropogoneae</taxon>
        <taxon>Tripsacinae</taxon>
        <taxon>Zea</taxon>
    </lineage>
</organism>
<dbReference type="GO" id="GO:0006614">
    <property type="term" value="P:SRP-dependent cotranslational protein targeting to membrane"/>
    <property type="evidence" value="ECO:0007669"/>
    <property type="project" value="InterPro"/>
</dbReference>
<sequence>MVYVDSWDEFVERSVQLFRADPNTTRYVMKYRHCEGKLVLKVTDDRELIELGDRRIISSFVGWICLNFRGVMDCCSKWRCRPNVEYLFMLILCASMCTFQLLTEISNYTETIEADMEYNTKLSEFCLAKAGPSGDKAHMPEPEDILDKGMESVGTGTLDNDGTQTQPSQSQGAADQEVVDLDKDCAQHERKKMAPRSDVWNHFSKIKDDKGIMIAAKSKMIKEFGGKGKGKENPTTSKSQSTPSSIRCPPSKSDERPAT</sequence>
<dbReference type="AlphaFoldDB" id="A0A3L6G848"/>
<protein>
    <submittedName>
        <fullName evidence="3">Signal recognition particle protein</fullName>
    </submittedName>
</protein>
<evidence type="ECO:0000313" key="4">
    <source>
        <dbReference type="Proteomes" id="UP000251960"/>
    </source>
</evidence>
<gene>
    <name evidence="3" type="primary">SRP9_2</name>
    <name evidence="3" type="ORF">Zm00014a_017236</name>
</gene>
<feature type="domain" description="SRP9" evidence="2">
    <location>
        <begin position="4"/>
        <end position="46"/>
    </location>
</feature>
<feature type="region of interest" description="Disordered" evidence="1">
    <location>
        <begin position="133"/>
        <end position="178"/>
    </location>
</feature>
<dbReference type="InterPro" id="IPR009018">
    <property type="entry name" value="Signal_recog_particle_SRP9/14"/>
</dbReference>
<dbReference type="InterPro" id="IPR039432">
    <property type="entry name" value="SRP9_dom"/>
</dbReference>
<feature type="region of interest" description="Disordered" evidence="1">
    <location>
        <begin position="223"/>
        <end position="259"/>
    </location>
</feature>
<comment type="caution">
    <text evidence="3">The sequence shown here is derived from an EMBL/GenBank/DDBJ whole genome shotgun (WGS) entry which is preliminary data.</text>
</comment>
<dbReference type="GO" id="GO:0048500">
    <property type="term" value="C:signal recognition particle"/>
    <property type="evidence" value="ECO:0007669"/>
    <property type="project" value="InterPro"/>
</dbReference>
<feature type="compositionally biased region" description="Basic and acidic residues" evidence="1">
    <location>
        <begin position="135"/>
        <end position="150"/>
    </location>
</feature>
<evidence type="ECO:0000259" key="2">
    <source>
        <dbReference type="Pfam" id="PF05486"/>
    </source>
</evidence>
<reference evidence="3 4" key="1">
    <citation type="journal article" date="2018" name="Nat. Genet.">
        <title>Extensive intraspecific gene order and gene structural variations between Mo17 and other maize genomes.</title>
        <authorList>
            <person name="Sun S."/>
            <person name="Zhou Y."/>
            <person name="Chen J."/>
            <person name="Shi J."/>
            <person name="Zhao H."/>
            <person name="Zhao H."/>
            <person name="Song W."/>
            <person name="Zhang M."/>
            <person name="Cui Y."/>
            <person name="Dong X."/>
            <person name="Liu H."/>
            <person name="Ma X."/>
            <person name="Jiao Y."/>
            <person name="Wang B."/>
            <person name="Wei X."/>
            <person name="Stein J.C."/>
            <person name="Glaubitz J.C."/>
            <person name="Lu F."/>
            <person name="Yu G."/>
            <person name="Liang C."/>
            <person name="Fengler K."/>
            <person name="Li B."/>
            <person name="Rafalski A."/>
            <person name="Schnable P.S."/>
            <person name="Ware D.H."/>
            <person name="Buckler E.S."/>
            <person name="Lai J."/>
        </authorList>
    </citation>
    <scope>NUCLEOTIDE SEQUENCE [LARGE SCALE GENOMIC DNA]</scope>
    <source>
        <strain evidence="4">cv. Missouri 17</strain>
        <tissue evidence="3">Seedling</tissue>
    </source>
</reference>